<name>A0A858MSH8_9CAUD</name>
<reference evidence="1 2" key="1">
    <citation type="submission" date="2020-03" db="EMBL/GenBank/DDBJ databases">
        <authorList>
            <person name="Holtappels D."/>
            <person name="Bomans J.P.J."/>
            <person name="Lavigne R."/>
            <person name="Wagemans J."/>
        </authorList>
    </citation>
    <scope>NUCLEOTIDE SEQUENCE [LARGE SCALE GENOMIC DNA]</scope>
    <source>
        <strain evidence="1 2">OLIVR1</strain>
    </source>
</reference>
<keyword evidence="2" id="KW-1185">Reference proteome</keyword>
<evidence type="ECO:0000313" key="1">
    <source>
        <dbReference type="EMBL" id="QIW87271.1"/>
    </source>
</evidence>
<organism evidence="1 2">
    <name type="scientific">Agrobacterium phage OLIVR1</name>
    <dbReference type="NCBI Taxonomy" id="2723769"/>
    <lineage>
        <taxon>Viruses</taxon>
        <taxon>Duplodnaviria</taxon>
        <taxon>Heunggongvirae</taxon>
        <taxon>Uroviricota</taxon>
        <taxon>Caudoviricetes</taxon>
        <taxon>Schitoviridae</taxon>
        <taxon>Oliverunavirus</taxon>
        <taxon>Oliverunavirus OLIVR1</taxon>
    </lineage>
</organism>
<evidence type="ECO:0000313" key="2">
    <source>
        <dbReference type="Proteomes" id="UP000671973"/>
    </source>
</evidence>
<protein>
    <submittedName>
        <fullName evidence="1">Exonuclease</fullName>
    </submittedName>
</protein>
<dbReference type="EMBL" id="MT234338">
    <property type="protein sequence ID" value="QIW87271.1"/>
    <property type="molecule type" value="Genomic_DNA"/>
</dbReference>
<sequence>MQYTNNHGISLPIAVWLLHDEYDHIKTPNYISATTLLKPTKQLILSRRVALENRVYDVSDFLASSLGTAIHDSVEKAWTKAGPQMMKLLGYPDSICDKIVVNPDPEWLKLNANLGYHPVYLEQRNTREIEGYIVGGKFDMIIDGRLFDIKSTSVWAYLFGSKDEDYALQGSIYKWLNPDKVRDDHIYIQFIFTDWKKAEAKQRTDYPQTRAQEHTVKLLDTPEIERYMRSKIREIERYKDSPEEDIPECTDEELWRSAPQYRYFSDPEKAKDLNARSTKNFDDMASAKQFMSEKGGKGAIVTKPGEVKRCAYCPAFPICKQKDRYNIDV</sequence>
<keyword evidence="1" id="KW-0540">Nuclease</keyword>
<keyword evidence="1" id="KW-0269">Exonuclease</keyword>
<keyword evidence="1" id="KW-0378">Hydrolase</keyword>
<gene>
    <name evidence="1" type="ORF">Ab1vBOLIVR1_gp76</name>
</gene>
<dbReference type="Proteomes" id="UP000671973">
    <property type="component" value="Segment"/>
</dbReference>
<proteinExistence type="predicted"/>
<accession>A0A858MSH8</accession>
<dbReference type="Gene3D" id="3.90.320.10">
    <property type="match status" value="1"/>
</dbReference>
<dbReference type="InterPro" id="IPR011604">
    <property type="entry name" value="PDDEXK-like_dom_sf"/>
</dbReference>
<dbReference type="GO" id="GO:0004527">
    <property type="term" value="F:exonuclease activity"/>
    <property type="evidence" value="ECO:0007669"/>
    <property type="project" value="UniProtKB-KW"/>
</dbReference>